<accession>A0A6J4UJM6</accession>
<dbReference type="AlphaFoldDB" id="A0A6J4UJM6"/>
<protein>
    <submittedName>
        <fullName evidence="1">Uncharacterized protein</fullName>
    </submittedName>
</protein>
<evidence type="ECO:0000313" key="1">
    <source>
        <dbReference type="EMBL" id="CAA9552709.1"/>
    </source>
</evidence>
<organism evidence="1">
    <name type="scientific">uncultured Synechococcales cyanobacterium</name>
    <dbReference type="NCBI Taxonomy" id="1936017"/>
    <lineage>
        <taxon>Bacteria</taxon>
        <taxon>Bacillati</taxon>
        <taxon>Cyanobacteriota</taxon>
        <taxon>Cyanophyceae</taxon>
        <taxon>Synechococcales</taxon>
        <taxon>environmental samples</taxon>
    </lineage>
</organism>
<sequence length="30" mass="3423">MLPVVDTQNLAKTIQRYPSLIRTDLGRPLI</sequence>
<proteinExistence type="predicted"/>
<reference evidence="1" key="1">
    <citation type="submission" date="2020-02" db="EMBL/GenBank/DDBJ databases">
        <authorList>
            <person name="Meier V. D."/>
        </authorList>
    </citation>
    <scope>NUCLEOTIDE SEQUENCE</scope>
    <source>
        <strain evidence="1">AVDCRST_MAG81</strain>
    </source>
</reference>
<dbReference type="EMBL" id="CADCWO010000002">
    <property type="protein sequence ID" value="CAA9552709.1"/>
    <property type="molecule type" value="Genomic_DNA"/>
</dbReference>
<name>A0A6J4UJM6_9CYAN</name>
<gene>
    <name evidence="1" type="ORF">AVDCRST_MAG81-279</name>
</gene>